<dbReference type="AlphaFoldDB" id="A0A1B7LBR7"/>
<comment type="function">
    <text evidence="2">May play the central regulatory role in sporulation. It may be an element of the effector pathway responsible for the activation of sporulation genes in response to nutritional stress. Spo0A may act in concert with spo0H (a sigma factor) to control the expression of some genes that are critical to the sporulation process.</text>
</comment>
<evidence type="ECO:0000259" key="4">
    <source>
        <dbReference type="PROSITE" id="PS50110"/>
    </source>
</evidence>
<proteinExistence type="predicted"/>
<evidence type="ECO:0000256" key="1">
    <source>
        <dbReference type="ARBA" id="ARBA00018672"/>
    </source>
</evidence>
<dbReference type="FunFam" id="1.10.10.10:FF:000157">
    <property type="entry name" value="Response regulator receiver"/>
    <property type="match status" value="1"/>
</dbReference>
<dbReference type="InterPro" id="IPR011006">
    <property type="entry name" value="CheY-like_superfamily"/>
</dbReference>
<dbReference type="OrthoDB" id="9808843at2"/>
<dbReference type="InterPro" id="IPR005561">
    <property type="entry name" value="ANTAR"/>
</dbReference>
<sequence length="193" mass="21426">MAEQRIVLADSDATWRKAIKDMLTKLGYWVVGVAADGLTALKLVRSRQPDLLIVESNMPGMNGLDVARILHEDKLAPVVVLVSTHSPGLLEKAKEARVSSLLVKPVDETTLYPAVELAMANYQEIIKLEGQVNELKETLETRKLVERAKGILMETLGLSETEAFKRIQKQSMNKRISMRQVAEAVILAHNLNS</sequence>
<dbReference type="SMART" id="SM01012">
    <property type="entry name" value="ANTAR"/>
    <property type="match status" value="1"/>
</dbReference>
<dbReference type="PIRSF" id="PIRSF036382">
    <property type="entry name" value="RR_antiterm"/>
    <property type="match status" value="1"/>
</dbReference>
<name>A0A1B7LBR7_9FIRM</name>
<dbReference type="EMBL" id="LYVF01000185">
    <property type="protein sequence ID" value="OAT79972.1"/>
    <property type="molecule type" value="Genomic_DNA"/>
</dbReference>
<comment type="caution">
    <text evidence="3">Lacks conserved residue(s) required for the propagation of feature annotation.</text>
</comment>
<dbReference type="Gene3D" id="1.10.10.10">
    <property type="entry name" value="Winged helix-like DNA-binding domain superfamily/Winged helix DNA-binding domain"/>
    <property type="match status" value="1"/>
</dbReference>
<reference evidence="6 7" key="1">
    <citation type="submission" date="2016-04" db="EMBL/GenBank/DDBJ databases">
        <authorList>
            <person name="Evans L.H."/>
            <person name="Alamgir A."/>
            <person name="Owens N."/>
            <person name="Weber N.D."/>
            <person name="Virtaneva K."/>
            <person name="Barbian K."/>
            <person name="Babar A."/>
            <person name="Rosenke K."/>
        </authorList>
    </citation>
    <scope>NUCLEOTIDE SEQUENCE [LARGE SCALE GENOMIC DNA]</scope>
    <source>
        <strain evidence="6 7">LMa1</strain>
    </source>
</reference>
<dbReference type="PANTHER" id="PTHR43367:SF1">
    <property type="entry name" value="TWO-COMPONENT RESPONSE REGULATOR-LIKE APRR6-RELATED"/>
    <property type="match status" value="1"/>
</dbReference>
<dbReference type="SUPFAM" id="SSF52172">
    <property type="entry name" value="CheY-like"/>
    <property type="match status" value="1"/>
</dbReference>
<dbReference type="InterPro" id="IPR001789">
    <property type="entry name" value="Sig_transdc_resp-reg_receiver"/>
</dbReference>
<feature type="domain" description="ANTAR" evidence="5">
    <location>
        <begin position="125"/>
        <end position="186"/>
    </location>
</feature>
<evidence type="ECO:0000256" key="3">
    <source>
        <dbReference type="PROSITE-ProRule" id="PRU00169"/>
    </source>
</evidence>
<gene>
    <name evidence="6" type="ORF">A6M21_14320</name>
</gene>
<dbReference type="Pfam" id="PF00072">
    <property type="entry name" value="Response_reg"/>
    <property type="match status" value="1"/>
</dbReference>
<dbReference type="GO" id="GO:0000160">
    <property type="term" value="P:phosphorelay signal transduction system"/>
    <property type="evidence" value="ECO:0007669"/>
    <property type="project" value="InterPro"/>
</dbReference>
<dbReference type="RefSeq" id="WP_066670465.1">
    <property type="nucleotide sequence ID" value="NZ_LYVF01000185.1"/>
</dbReference>
<comment type="caution">
    <text evidence="6">The sequence shown here is derived from an EMBL/GenBank/DDBJ whole genome shotgun (WGS) entry which is preliminary data.</text>
</comment>
<evidence type="ECO:0000313" key="6">
    <source>
        <dbReference type="EMBL" id="OAT79972.1"/>
    </source>
</evidence>
<feature type="domain" description="Response regulatory" evidence="4">
    <location>
        <begin position="5"/>
        <end position="119"/>
    </location>
</feature>
<dbReference type="PROSITE" id="PS50110">
    <property type="entry name" value="RESPONSE_REGULATORY"/>
    <property type="match status" value="1"/>
</dbReference>
<accession>A0A1B7LBR7</accession>
<dbReference type="InterPro" id="IPR036388">
    <property type="entry name" value="WH-like_DNA-bd_sf"/>
</dbReference>
<keyword evidence="7" id="KW-1185">Reference proteome</keyword>
<evidence type="ECO:0000259" key="5">
    <source>
        <dbReference type="PROSITE" id="PS50921"/>
    </source>
</evidence>
<evidence type="ECO:0000313" key="7">
    <source>
        <dbReference type="Proteomes" id="UP000078532"/>
    </source>
</evidence>
<dbReference type="Gene3D" id="3.40.50.2300">
    <property type="match status" value="1"/>
</dbReference>
<dbReference type="PANTHER" id="PTHR43367">
    <property type="match status" value="1"/>
</dbReference>
<dbReference type="InterPro" id="IPR008327">
    <property type="entry name" value="Sig_transdc_resp-reg_antiterm"/>
</dbReference>
<protein>
    <recommendedName>
        <fullName evidence="1">Stage 0 sporulation protein A homolog</fullName>
    </recommendedName>
</protein>
<dbReference type="Pfam" id="PF03861">
    <property type="entry name" value="ANTAR"/>
    <property type="match status" value="1"/>
</dbReference>
<dbReference type="Proteomes" id="UP000078532">
    <property type="component" value="Unassembled WGS sequence"/>
</dbReference>
<organism evidence="6 7">
    <name type="scientific">Desulfotomaculum copahuensis</name>
    <dbReference type="NCBI Taxonomy" id="1838280"/>
    <lineage>
        <taxon>Bacteria</taxon>
        <taxon>Bacillati</taxon>
        <taxon>Bacillota</taxon>
        <taxon>Clostridia</taxon>
        <taxon>Eubacteriales</taxon>
        <taxon>Desulfotomaculaceae</taxon>
        <taxon>Desulfotomaculum</taxon>
    </lineage>
</organism>
<dbReference type="GO" id="GO:0003723">
    <property type="term" value="F:RNA binding"/>
    <property type="evidence" value="ECO:0007669"/>
    <property type="project" value="InterPro"/>
</dbReference>
<evidence type="ECO:0000256" key="2">
    <source>
        <dbReference type="ARBA" id="ARBA00024867"/>
    </source>
</evidence>
<dbReference type="STRING" id="1838280.A6M21_14320"/>
<dbReference type="PROSITE" id="PS50921">
    <property type="entry name" value="ANTAR"/>
    <property type="match status" value="1"/>
</dbReference>
<dbReference type="SMART" id="SM00448">
    <property type="entry name" value="REC"/>
    <property type="match status" value="1"/>
</dbReference>